<organism evidence="2 3">
    <name type="scientific">Quillaja saponaria</name>
    <name type="common">Soap bark tree</name>
    <dbReference type="NCBI Taxonomy" id="32244"/>
    <lineage>
        <taxon>Eukaryota</taxon>
        <taxon>Viridiplantae</taxon>
        <taxon>Streptophyta</taxon>
        <taxon>Embryophyta</taxon>
        <taxon>Tracheophyta</taxon>
        <taxon>Spermatophyta</taxon>
        <taxon>Magnoliopsida</taxon>
        <taxon>eudicotyledons</taxon>
        <taxon>Gunneridae</taxon>
        <taxon>Pentapetalae</taxon>
        <taxon>rosids</taxon>
        <taxon>fabids</taxon>
        <taxon>Fabales</taxon>
        <taxon>Quillajaceae</taxon>
        <taxon>Quillaja</taxon>
    </lineage>
</organism>
<protein>
    <submittedName>
        <fullName evidence="2">Uncharacterized protein</fullName>
    </submittedName>
</protein>
<accession>A0AAD7PSZ5</accession>
<name>A0AAD7PSZ5_QUISA</name>
<sequence>MSHNSSFPHLPSELESDSEKLGVEAAGTPCESSCVENPVSEEESNRKSRESENKEEKVPNHEESFGFDLNQPAMESETTLGTQKEKIKTGWEVEDNNVIVISDSDDDDDDAVKAKFFRGESSSSDDWLTLGLALTPMHQNYGQDSGSGSLRHYL</sequence>
<reference evidence="2" key="1">
    <citation type="journal article" date="2023" name="Science">
        <title>Elucidation of the pathway for biosynthesis of saponin adjuvants from the soapbark tree.</title>
        <authorList>
            <person name="Reed J."/>
            <person name="Orme A."/>
            <person name="El-Demerdash A."/>
            <person name="Owen C."/>
            <person name="Martin L.B.B."/>
            <person name="Misra R.C."/>
            <person name="Kikuchi S."/>
            <person name="Rejzek M."/>
            <person name="Martin A.C."/>
            <person name="Harkess A."/>
            <person name="Leebens-Mack J."/>
            <person name="Louveau T."/>
            <person name="Stephenson M.J."/>
            <person name="Osbourn A."/>
        </authorList>
    </citation>
    <scope>NUCLEOTIDE SEQUENCE</scope>
    <source>
        <strain evidence="2">S10</strain>
    </source>
</reference>
<gene>
    <name evidence="2" type="ORF">O6P43_015838</name>
</gene>
<evidence type="ECO:0000256" key="1">
    <source>
        <dbReference type="SAM" id="MobiDB-lite"/>
    </source>
</evidence>
<keyword evidence="3" id="KW-1185">Reference proteome</keyword>
<dbReference type="KEGG" id="qsa:O6P43_015838"/>
<feature type="region of interest" description="Disordered" evidence="1">
    <location>
        <begin position="1"/>
        <end position="88"/>
    </location>
</feature>
<evidence type="ECO:0000313" key="3">
    <source>
        <dbReference type="Proteomes" id="UP001163823"/>
    </source>
</evidence>
<dbReference type="AlphaFoldDB" id="A0AAD7PSZ5"/>
<evidence type="ECO:0000313" key="2">
    <source>
        <dbReference type="EMBL" id="KAJ7966357.1"/>
    </source>
</evidence>
<proteinExistence type="predicted"/>
<dbReference type="Proteomes" id="UP001163823">
    <property type="component" value="Chromosome 6"/>
</dbReference>
<dbReference type="EMBL" id="JARAOO010000006">
    <property type="protein sequence ID" value="KAJ7966357.1"/>
    <property type="molecule type" value="Genomic_DNA"/>
</dbReference>
<comment type="caution">
    <text evidence="2">The sequence shown here is derived from an EMBL/GenBank/DDBJ whole genome shotgun (WGS) entry which is preliminary data.</text>
</comment>
<feature type="compositionally biased region" description="Basic and acidic residues" evidence="1">
    <location>
        <begin position="43"/>
        <end position="64"/>
    </location>
</feature>